<keyword evidence="3" id="KW-1185">Reference proteome</keyword>
<dbReference type="RefSeq" id="WP_376883602.1">
    <property type="nucleotide sequence ID" value="NZ_JBHUHR010000012.1"/>
</dbReference>
<dbReference type="Gene3D" id="3.40.50.1820">
    <property type="entry name" value="alpha/beta hydrolase"/>
    <property type="match status" value="1"/>
</dbReference>
<dbReference type="GO" id="GO:0016787">
    <property type="term" value="F:hydrolase activity"/>
    <property type="evidence" value="ECO:0007669"/>
    <property type="project" value="UniProtKB-KW"/>
</dbReference>
<evidence type="ECO:0000313" key="3">
    <source>
        <dbReference type="Proteomes" id="UP001597361"/>
    </source>
</evidence>
<accession>A0ABW4VKT7</accession>
<evidence type="ECO:0000259" key="1">
    <source>
        <dbReference type="Pfam" id="PF12697"/>
    </source>
</evidence>
<dbReference type="PANTHER" id="PTHR37017">
    <property type="entry name" value="AB HYDROLASE-1 DOMAIN-CONTAINING PROTEIN-RELATED"/>
    <property type="match status" value="1"/>
</dbReference>
<comment type="caution">
    <text evidence="2">The sequence shown here is derived from an EMBL/GenBank/DDBJ whole genome shotgun (WGS) entry which is preliminary data.</text>
</comment>
<dbReference type="InterPro" id="IPR052897">
    <property type="entry name" value="Sec-Metab_Biosynth_Hydrolase"/>
</dbReference>
<keyword evidence="2" id="KW-0378">Hydrolase</keyword>
<dbReference type="InterPro" id="IPR000073">
    <property type="entry name" value="AB_hydrolase_1"/>
</dbReference>
<evidence type="ECO:0000313" key="2">
    <source>
        <dbReference type="EMBL" id="MFD2033883.1"/>
    </source>
</evidence>
<protein>
    <submittedName>
        <fullName evidence="2">Alpha/beta fold hydrolase</fullName>
    </submittedName>
</protein>
<reference evidence="3" key="1">
    <citation type="journal article" date="2019" name="Int. J. Syst. Evol. Microbiol.">
        <title>The Global Catalogue of Microorganisms (GCM) 10K type strain sequencing project: providing services to taxonomists for standard genome sequencing and annotation.</title>
        <authorList>
            <consortium name="The Broad Institute Genomics Platform"/>
            <consortium name="The Broad Institute Genome Sequencing Center for Infectious Disease"/>
            <person name="Wu L."/>
            <person name="Ma J."/>
        </authorList>
    </citation>
    <scope>NUCLEOTIDE SEQUENCE [LARGE SCALE GENOMIC DNA]</scope>
    <source>
        <strain evidence="3">CGMCC 1.15180</strain>
    </source>
</reference>
<gene>
    <name evidence="2" type="ORF">ACFSKL_03720</name>
</gene>
<dbReference type="PANTHER" id="PTHR37017:SF11">
    <property type="entry name" value="ESTERASE_LIPASE_THIOESTERASE DOMAIN-CONTAINING PROTEIN"/>
    <property type="match status" value="1"/>
</dbReference>
<organism evidence="2 3">
    <name type="scientific">Belliella marina</name>
    <dbReference type="NCBI Taxonomy" id="1644146"/>
    <lineage>
        <taxon>Bacteria</taxon>
        <taxon>Pseudomonadati</taxon>
        <taxon>Bacteroidota</taxon>
        <taxon>Cytophagia</taxon>
        <taxon>Cytophagales</taxon>
        <taxon>Cyclobacteriaceae</taxon>
        <taxon>Belliella</taxon>
    </lineage>
</organism>
<dbReference type="Pfam" id="PF12697">
    <property type="entry name" value="Abhydrolase_6"/>
    <property type="match status" value="1"/>
</dbReference>
<proteinExistence type="predicted"/>
<dbReference type="EMBL" id="JBHUHR010000012">
    <property type="protein sequence ID" value="MFD2033883.1"/>
    <property type="molecule type" value="Genomic_DNA"/>
</dbReference>
<dbReference type="Proteomes" id="UP001597361">
    <property type="component" value="Unassembled WGS sequence"/>
</dbReference>
<dbReference type="SUPFAM" id="SSF53474">
    <property type="entry name" value="alpha/beta-Hydrolases"/>
    <property type="match status" value="1"/>
</dbReference>
<feature type="domain" description="AB hydrolase-1" evidence="1">
    <location>
        <begin position="7"/>
        <end position="224"/>
    </location>
</feature>
<sequence>MANKTYLLVPGAWMGKIVWGKLITELTTMGCDVQSLNLGGLEGDGGTKAVGLMDHVKDVIDFIHSENLGEIILVGHSYSGFVTTIVADMIPEKISVLVFVESFLPENGVSLLEAAGLDVEDEIGSINANNGFWPPPTKEELIFQPHLTEELLGFLTDNMIGHPGKTVTDKAIIRPGNLNKIPTIYIGANLSIPNKSNSNFKHIQFLELNGGHWPMLTKTKELADLIKNIG</sequence>
<name>A0ABW4VKT7_9BACT</name>
<dbReference type="InterPro" id="IPR029058">
    <property type="entry name" value="AB_hydrolase_fold"/>
</dbReference>